<evidence type="ECO:0000313" key="6">
    <source>
        <dbReference type="EMBL" id="SFV90373.1"/>
    </source>
</evidence>
<dbReference type="GO" id="GO:0000155">
    <property type="term" value="F:phosphorelay sensor kinase activity"/>
    <property type="evidence" value="ECO:0007669"/>
    <property type="project" value="InterPro"/>
</dbReference>
<dbReference type="PANTHER" id="PTHR45339">
    <property type="entry name" value="HYBRID SIGNAL TRANSDUCTION HISTIDINE KINASE J"/>
    <property type="match status" value="1"/>
</dbReference>
<keyword evidence="6" id="KW-0418">Kinase</keyword>
<protein>
    <submittedName>
        <fullName evidence="6">BarA sensory histidine kinase (= VarS = GacS)</fullName>
    </submittedName>
</protein>
<feature type="domain" description="Response regulatory" evidence="5">
    <location>
        <begin position="354"/>
        <end position="473"/>
    </location>
</feature>
<dbReference type="Gene3D" id="1.10.287.130">
    <property type="match status" value="1"/>
</dbReference>
<dbReference type="EMBL" id="FPIB01000014">
    <property type="protein sequence ID" value="SFV90373.1"/>
    <property type="molecule type" value="Genomic_DNA"/>
</dbReference>
<dbReference type="CDD" id="cd17546">
    <property type="entry name" value="REC_hyHK_CKI1_RcsC-like"/>
    <property type="match status" value="1"/>
</dbReference>
<dbReference type="PRINTS" id="PR00344">
    <property type="entry name" value="BCTRLSENSOR"/>
</dbReference>
<dbReference type="PROSITE" id="PS50109">
    <property type="entry name" value="HIS_KIN"/>
    <property type="match status" value="1"/>
</dbReference>
<sequence length="473" mass="52300">MMWIRALLAVGVAVIVSLSGVAIFDIPLKESSLLTGIAVFVTSLIFIVSKGKGEKLSHDIAKEEESKAEHEKRLAEVSQKAQKLEDEKKMTELFLASMSHEIRTPLNGIIGLTEVLDGTPLDGEQKEFVAMIRESSNNLRVIVDDVLEISKLDSGKMELESIPFDLRYKINASVGLYKPRFEEKSITQTTTIDPAIPAMVMGDPTRLTQVLTNLISNAIKFTERGGRIDVNAAMLEDKGNEVTLRIEVQDSGIGMTKEQQEKIFDAYAQASASTTRKSGGTGLGLTISKKIIDSMDGLLDVESQEGKGSTFYFIITLPKAESTETEEENLQEETVEKTPKESVVKVKKPRELLEILVAEDNPINQKLIRIVLENMGLKVTLVDNGEMALEARKAQTFDLIFMDVQMPVMGGVEATAAILEFEKERNLKHIPIIALTANALAGDREKYMKAGMDDYTTKPLDVKAIEKLIEKYC</sequence>
<dbReference type="InterPro" id="IPR036097">
    <property type="entry name" value="HisK_dim/P_sf"/>
</dbReference>
<reference evidence="6" key="1">
    <citation type="submission" date="2016-10" db="EMBL/GenBank/DDBJ databases">
        <authorList>
            <person name="de Groot N.N."/>
        </authorList>
    </citation>
    <scope>NUCLEOTIDE SEQUENCE</scope>
</reference>
<name>A0A1W1E8U3_9ZZZZ</name>
<keyword evidence="2" id="KW-0902">Two-component regulatory system</keyword>
<dbReference type="Pfam" id="PF00512">
    <property type="entry name" value="HisKA"/>
    <property type="match status" value="1"/>
</dbReference>
<dbReference type="InterPro" id="IPR001789">
    <property type="entry name" value="Sig_transdc_resp-reg_receiver"/>
</dbReference>
<evidence type="ECO:0000259" key="4">
    <source>
        <dbReference type="PROSITE" id="PS50109"/>
    </source>
</evidence>
<evidence type="ECO:0000256" key="3">
    <source>
        <dbReference type="SAM" id="Coils"/>
    </source>
</evidence>
<dbReference type="InterPro" id="IPR036890">
    <property type="entry name" value="HATPase_C_sf"/>
</dbReference>
<dbReference type="CDD" id="cd16922">
    <property type="entry name" value="HATPase_EvgS-ArcB-TorS-like"/>
    <property type="match status" value="1"/>
</dbReference>
<dbReference type="SMART" id="SM00448">
    <property type="entry name" value="REC"/>
    <property type="match status" value="1"/>
</dbReference>
<feature type="coiled-coil region" evidence="3">
    <location>
        <begin position="60"/>
        <end position="87"/>
    </location>
</feature>
<accession>A0A1W1E8U3</accession>
<dbReference type="SMART" id="SM00388">
    <property type="entry name" value="HisKA"/>
    <property type="match status" value="1"/>
</dbReference>
<dbReference type="SMART" id="SM00387">
    <property type="entry name" value="HATPase_c"/>
    <property type="match status" value="1"/>
</dbReference>
<dbReference type="SUPFAM" id="SSF52172">
    <property type="entry name" value="CheY-like"/>
    <property type="match status" value="1"/>
</dbReference>
<dbReference type="InterPro" id="IPR003594">
    <property type="entry name" value="HATPase_dom"/>
</dbReference>
<keyword evidence="6" id="KW-0808">Transferase</keyword>
<dbReference type="PANTHER" id="PTHR45339:SF1">
    <property type="entry name" value="HYBRID SIGNAL TRANSDUCTION HISTIDINE KINASE J"/>
    <property type="match status" value="1"/>
</dbReference>
<dbReference type="InterPro" id="IPR005467">
    <property type="entry name" value="His_kinase_dom"/>
</dbReference>
<dbReference type="InterPro" id="IPR011006">
    <property type="entry name" value="CheY-like_superfamily"/>
</dbReference>
<proteinExistence type="predicted"/>
<organism evidence="6">
    <name type="scientific">hydrothermal vent metagenome</name>
    <dbReference type="NCBI Taxonomy" id="652676"/>
    <lineage>
        <taxon>unclassified sequences</taxon>
        <taxon>metagenomes</taxon>
        <taxon>ecological metagenomes</taxon>
    </lineage>
</organism>
<dbReference type="InterPro" id="IPR004358">
    <property type="entry name" value="Sig_transdc_His_kin-like_C"/>
</dbReference>
<dbReference type="SUPFAM" id="SSF55874">
    <property type="entry name" value="ATPase domain of HSP90 chaperone/DNA topoisomerase II/histidine kinase"/>
    <property type="match status" value="1"/>
</dbReference>
<dbReference type="SUPFAM" id="SSF47384">
    <property type="entry name" value="Homodimeric domain of signal transducing histidine kinase"/>
    <property type="match status" value="1"/>
</dbReference>
<gene>
    <name evidence="6" type="ORF">MNB_SV-4-128</name>
</gene>
<feature type="domain" description="Histidine kinase" evidence="4">
    <location>
        <begin position="97"/>
        <end position="319"/>
    </location>
</feature>
<keyword evidence="1" id="KW-0597">Phosphoprotein</keyword>
<dbReference type="PROSITE" id="PS50110">
    <property type="entry name" value="RESPONSE_REGULATORY"/>
    <property type="match status" value="1"/>
</dbReference>
<evidence type="ECO:0000256" key="1">
    <source>
        <dbReference type="ARBA" id="ARBA00022553"/>
    </source>
</evidence>
<dbReference type="InterPro" id="IPR003661">
    <property type="entry name" value="HisK_dim/P_dom"/>
</dbReference>
<dbReference type="Gene3D" id="3.40.50.2300">
    <property type="match status" value="1"/>
</dbReference>
<evidence type="ECO:0000259" key="5">
    <source>
        <dbReference type="PROSITE" id="PS50110"/>
    </source>
</evidence>
<evidence type="ECO:0000256" key="2">
    <source>
        <dbReference type="ARBA" id="ARBA00023012"/>
    </source>
</evidence>
<dbReference type="Gene3D" id="3.30.565.10">
    <property type="entry name" value="Histidine kinase-like ATPase, C-terminal domain"/>
    <property type="match status" value="1"/>
</dbReference>
<dbReference type="Pfam" id="PF00072">
    <property type="entry name" value="Response_reg"/>
    <property type="match status" value="1"/>
</dbReference>
<keyword evidence="3" id="KW-0175">Coiled coil</keyword>
<dbReference type="CDD" id="cd00082">
    <property type="entry name" value="HisKA"/>
    <property type="match status" value="1"/>
</dbReference>
<dbReference type="FunFam" id="3.30.565.10:FF:000010">
    <property type="entry name" value="Sensor histidine kinase RcsC"/>
    <property type="match status" value="1"/>
</dbReference>
<dbReference type="Pfam" id="PF02518">
    <property type="entry name" value="HATPase_c"/>
    <property type="match status" value="1"/>
</dbReference>
<dbReference type="AlphaFoldDB" id="A0A1W1E8U3"/>